<evidence type="ECO:0000256" key="1">
    <source>
        <dbReference type="SAM" id="Coils"/>
    </source>
</evidence>
<keyword evidence="2" id="KW-1133">Transmembrane helix</keyword>
<evidence type="ECO:0000256" key="2">
    <source>
        <dbReference type="SAM" id="Phobius"/>
    </source>
</evidence>
<keyword evidence="2" id="KW-0472">Membrane</keyword>
<protein>
    <submittedName>
        <fullName evidence="3">Uncharacterized protein</fullName>
    </submittedName>
</protein>
<sequence>MRPTTQRIRLPRGSIPASKTQIRDSFCPRQFSHKPPKLILVSTRASTRPQLPFLHPSGSYVSSAQLSRLFSISASQKKFIKDTARDSVKWTLIFGTVSVSFSLAGYAILTERQERAFPSPHEWSFITRFRFRRGKWWQVPENNEKPGATNWPQVYEEMLKAVERLEDVNKDGAGIVEQDQEEGGLLVPGVGKAGYDVTAKSEEWRQGYWEALMGLALAAENQDGWVTTASQKYYWSPAYVPTPQNPYPPDVLPGGIPLPPEEERIPAAGPPETFYMKLLTTKGFTTSQRVRAALGCAHWLTFKELTDSAEEMYRWALDIAISGLPTPDKSSVIDSKTGVLSSTASKEHITPNLIFAATELATFHASQGNTTAALPILVSLLRARLEAPEAPATEPPKRQEKSMISEFINLLVEPVYPPLPPTGDEPFLRIDTDRCEEAALKTYIGEILFATAGPTSYTLQTAKTPGLSWVRDSVSTAKQAQSIPGIQAEVPRRRRCETCEEVGLEAWGKIMTYLAAQAKEDLEGVKRGWGPRALAYKLLWGTDALEARIEDLEEEEDGVAMRLHKLRVKVHREETAEHRRKYARTFVF</sequence>
<evidence type="ECO:0000313" key="4">
    <source>
        <dbReference type="Proteomes" id="UP000244855"/>
    </source>
</evidence>
<gene>
    <name evidence="3" type="ORF">DM02DRAFT_618530</name>
</gene>
<dbReference type="STRING" id="97972.A0A2V1D8X6"/>
<accession>A0A2V1D8X6</accession>
<keyword evidence="4" id="KW-1185">Reference proteome</keyword>
<evidence type="ECO:0000313" key="3">
    <source>
        <dbReference type="EMBL" id="PVH94550.1"/>
    </source>
</evidence>
<dbReference type="EMBL" id="KZ805529">
    <property type="protein sequence ID" value="PVH94550.1"/>
    <property type="molecule type" value="Genomic_DNA"/>
</dbReference>
<keyword evidence="2" id="KW-0812">Transmembrane</keyword>
<reference evidence="3 4" key="1">
    <citation type="journal article" date="2018" name="Sci. Rep.">
        <title>Comparative genomics provides insights into the lifestyle and reveals functional heterogeneity of dark septate endophytic fungi.</title>
        <authorList>
            <person name="Knapp D.G."/>
            <person name="Nemeth J.B."/>
            <person name="Barry K."/>
            <person name="Hainaut M."/>
            <person name="Henrissat B."/>
            <person name="Johnson J."/>
            <person name="Kuo A."/>
            <person name="Lim J.H.P."/>
            <person name="Lipzen A."/>
            <person name="Nolan M."/>
            <person name="Ohm R.A."/>
            <person name="Tamas L."/>
            <person name="Grigoriev I.V."/>
            <person name="Spatafora J.W."/>
            <person name="Nagy L.G."/>
            <person name="Kovacs G.M."/>
        </authorList>
    </citation>
    <scope>NUCLEOTIDE SEQUENCE [LARGE SCALE GENOMIC DNA]</scope>
    <source>
        <strain evidence="3 4">DSE2036</strain>
    </source>
</reference>
<proteinExistence type="predicted"/>
<dbReference type="Proteomes" id="UP000244855">
    <property type="component" value="Unassembled WGS sequence"/>
</dbReference>
<organism evidence="3 4">
    <name type="scientific">Periconia macrospinosa</name>
    <dbReference type="NCBI Taxonomy" id="97972"/>
    <lineage>
        <taxon>Eukaryota</taxon>
        <taxon>Fungi</taxon>
        <taxon>Dikarya</taxon>
        <taxon>Ascomycota</taxon>
        <taxon>Pezizomycotina</taxon>
        <taxon>Dothideomycetes</taxon>
        <taxon>Pleosporomycetidae</taxon>
        <taxon>Pleosporales</taxon>
        <taxon>Massarineae</taxon>
        <taxon>Periconiaceae</taxon>
        <taxon>Periconia</taxon>
    </lineage>
</organism>
<name>A0A2V1D8X6_9PLEO</name>
<keyword evidence="1" id="KW-0175">Coiled coil</keyword>
<feature type="transmembrane region" description="Helical" evidence="2">
    <location>
        <begin position="90"/>
        <end position="109"/>
    </location>
</feature>
<dbReference type="OrthoDB" id="5408102at2759"/>
<dbReference type="AlphaFoldDB" id="A0A2V1D8X6"/>
<feature type="coiled-coil region" evidence="1">
    <location>
        <begin position="542"/>
        <end position="569"/>
    </location>
</feature>